<comment type="subcellular location">
    <subcellularLocation>
        <location evidence="1">Cell membrane</location>
        <topology evidence="1">Multi-pass membrane protein</topology>
    </subcellularLocation>
</comment>
<proteinExistence type="inferred from homology"/>
<dbReference type="Pfam" id="PF00001">
    <property type="entry name" value="7tm_1"/>
    <property type="match status" value="1"/>
</dbReference>
<dbReference type="PANTHER" id="PTHR24372:SF77">
    <property type="entry name" value="G-PROTEIN COUPLED RECEPTORS FAMILY 1 PROFILE DOMAIN-CONTAINING PROTEIN"/>
    <property type="match status" value="1"/>
</dbReference>
<dbReference type="PROSITE" id="PS50262">
    <property type="entry name" value="G_PROTEIN_RECEP_F1_2"/>
    <property type="match status" value="1"/>
</dbReference>
<dbReference type="PROSITE" id="PS50068">
    <property type="entry name" value="LDLRA_2"/>
    <property type="match status" value="2"/>
</dbReference>
<dbReference type="GeneID" id="110979654"/>
<protein>
    <submittedName>
        <fullName evidence="17">G-protein coupled receptor GRL101-like</fullName>
    </submittedName>
</protein>
<evidence type="ECO:0000256" key="13">
    <source>
        <dbReference type="RuleBase" id="RU000688"/>
    </source>
</evidence>
<dbReference type="RefSeq" id="XP_022091352.1">
    <property type="nucleotide sequence ID" value="XM_022235660.1"/>
</dbReference>
<dbReference type="Proteomes" id="UP000694845">
    <property type="component" value="Unplaced"/>
</dbReference>
<keyword evidence="10 13" id="KW-0675">Receptor</keyword>
<dbReference type="OrthoDB" id="10335558at2759"/>
<dbReference type="SUPFAM" id="SSF57424">
    <property type="entry name" value="LDL receptor-like module"/>
    <property type="match status" value="2"/>
</dbReference>
<gene>
    <name evidence="17" type="primary">LOC110979654</name>
</gene>
<evidence type="ECO:0000256" key="12">
    <source>
        <dbReference type="PROSITE-ProRule" id="PRU00124"/>
    </source>
</evidence>
<dbReference type="SMART" id="SM00192">
    <property type="entry name" value="LDLa"/>
    <property type="match status" value="2"/>
</dbReference>
<evidence type="ECO:0000256" key="2">
    <source>
        <dbReference type="ARBA" id="ARBA00022475"/>
    </source>
</evidence>
<evidence type="ECO:0000256" key="6">
    <source>
        <dbReference type="ARBA" id="ARBA00022989"/>
    </source>
</evidence>
<dbReference type="AlphaFoldDB" id="A0A8B7YFH9"/>
<accession>A0A8B7YFH9</accession>
<dbReference type="Gene3D" id="4.10.400.10">
    <property type="entry name" value="Low-density Lipoprotein Receptor"/>
    <property type="match status" value="2"/>
</dbReference>
<dbReference type="Pfam" id="PF13855">
    <property type="entry name" value="LRR_8"/>
    <property type="match status" value="1"/>
</dbReference>
<feature type="disulfide bond" evidence="12">
    <location>
        <begin position="74"/>
        <end position="86"/>
    </location>
</feature>
<feature type="transmembrane region" description="Helical" evidence="14">
    <location>
        <begin position="434"/>
        <end position="459"/>
    </location>
</feature>
<dbReference type="SMART" id="SM00369">
    <property type="entry name" value="LRR_TYP"/>
    <property type="match status" value="2"/>
</dbReference>
<dbReference type="PRINTS" id="PR00237">
    <property type="entry name" value="GPCRRHODOPSN"/>
</dbReference>
<keyword evidence="2" id="KW-1003">Cell membrane</keyword>
<dbReference type="FunFam" id="1.20.1070.10:FF:000343">
    <property type="entry name" value="Uncharacterized protein"/>
    <property type="match status" value="1"/>
</dbReference>
<dbReference type="Pfam" id="PF00057">
    <property type="entry name" value="Ldl_recept_a"/>
    <property type="match status" value="2"/>
</dbReference>
<dbReference type="InterPro" id="IPR001611">
    <property type="entry name" value="Leu-rich_rpt"/>
</dbReference>
<evidence type="ECO:0000256" key="7">
    <source>
        <dbReference type="ARBA" id="ARBA00023040"/>
    </source>
</evidence>
<keyword evidence="6 14" id="KW-1133">Transmembrane helix</keyword>
<name>A0A8B7YFH9_ACAPL</name>
<keyword evidence="9 12" id="KW-1015">Disulfide bond</keyword>
<dbReference type="PROSITE" id="PS00237">
    <property type="entry name" value="G_PROTEIN_RECEP_F1_1"/>
    <property type="match status" value="1"/>
</dbReference>
<dbReference type="SUPFAM" id="SSF52058">
    <property type="entry name" value="L domain-like"/>
    <property type="match status" value="1"/>
</dbReference>
<evidence type="ECO:0000256" key="5">
    <source>
        <dbReference type="ARBA" id="ARBA00022737"/>
    </source>
</evidence>
<dbReference type="Gene3D" id="3.80.10.10">
    <property type="entry name" value="Ribonuclease Inhibitor"/>
    <property type="match status" value="1"/>
</dbReference>
<evidence type="ECO:0000256" key="11">
    <source>
        <dbReference type="ARBA" id="ARBA00023224"/>
    </source>
</evidence>
<dbReference type="KEGG" id="aplc:110979654"/>
<dbReference type="GO" id="GO:0008528">
    <property type="term" value="F:G protein-coupled peptide receptor activity"/>
    <property type="evidence" value="ECO:0007669"/>
    <property type="project" value="TreeGrafter"/>
</dbReference>
<evidence type="ECO:0000256" key="3">
    <source>
        <dbReference type="ARBA" id="ARBA00022614"/>
    </source>
</evidence>
<dbReference type="PANTHER" id="PTHR24372">
    <property type="entry name" value="GLYCOPROTEIN HORMONE RECEPTOR"/>
    <property type="match status" value="1"/>
</dbReference>
<dbReference type="InterPro" id="IPR032675">
    <property type="entry name" value="LRR_dom_sf"/>
</dbReference>
<sequence>MEDRYDFLYVTRGAVAAGLNAERVFALTGEDISRRTMVWSENVWLTLETDDSKAFRGFSILIHQLNVSEHSGVCKDVEFHCGSGFCISSESVCDGYLDCLNYKDEANCSEIFCPGSYKCDDLSVLNTTTTAHPTTLVYHEPMTVSASWHTLWTTALPSSSLSYGNIQAQCIPTALVCNGEQDCPNLDDETECDRKRCPAGCDCSYSVEGEFVVSCANGWDATTLSNIAATTYTLHLSGVNISLEGGIFKELSNLKVLSLKNNEIKEIPQRTFDGLDSLVWLDLSNTSLTELKESAMEELSNLRGITIFDVPLRKIESNAFAGLGNVETLILVRNKAELSPLVVEDSAFGGLQKVSVLYVDNHQICCFFPDSVECKTLEPEPPLFMCSELMPNLVLKIFMWILGVSALVGNIFVMIWRCREKTQGKESRMVHSFFVFNLAVSDSLMGSYMLIIAGADLYFGSRYFEMSDEWRASIPCRVAGMISIVASEASVFFLTLISIDRFLAIVFPFSSHHIRPKGAKVIAVCIWAATTVVALVPTVLSSDAQSDVYGLSDVCIGLPLRTKVTQYETRQQTIEVQGISDITVGIPVAVATHASWFFSIALFLGVNLLCFCLILACYIAIFVNVIRSVRRVRRHKSRDDEIRMALKMAAIVSTDFVCWMPVIMMGILAQARVVVIPTEAYAWIVVFILPINSSLNPYLYTISDLCSQRRRETASKERKASRINSETGNSIILSEAHSASIKHL</sequence>
<dbReference type="GO" id="GO:0005886">
    <property type="term" value="C:plasma membrane"/>
    <property type="evidence" value="ECO:0007669"/>
    <property type="project" value="UniProtKB-SubCell"/>
</dbReference>
<feature type="transmembrane region" description="Helical" evidence="14">
    <location>
        <begin position="680"/>
        <end position="701"/>
    </location>
</feature>
<feature type="transmembrane region" description="Helical" evidence="14">
    <location>
        <begin position="596"/>
        <end position="623"/>
    </location>
</feature>
<feature type="disulfide bond" evidence="12">
    <location>
        <begin position="93"/>
        <end position="108"/>
    </location>
</feature>
<dbReference type="InterPro" id="IPR000276">
    <property type="entry name" value="GPCR_Rhodpsn"/>
</dbReference>
<reference evidence="17" key="1">
    <citation type="submission" date="2025-08" db="UniProtKB">
        <authorList>
            <consortium name="RefSeq"/>
        </authorList>
    </citation>
    <scope>IDENTIFICATION</scope>
</reference>
<keyword evidence="4 13" id="KW-0812">Transmembrane</keyword>
<dbReference type="SUPFAM" id="SSF81321">
    <property type="entry name" value="Family A G protein-coupled receptor-like"/>
    <property type="match status" value="1"/>
</dbReference>
<keyword evidence="5" id="KW-0677">Repeat</keyword>
<evidence type="ECO:0000256" key="9">
    <source>
        <dbReference type="ARBA" id="ARBA00023157"/>
    </source>
</evidence>
<evidence type="ECO:0000256" key="4">
    <source>
        <dbReference type="ARBA" id="ARBA00022692"/>
    </source>
</evidence>
<dbReference type="InterPro" id="IPR003591">
    <property type="entry name" value="Leu-rich_rpt_typical-subtyp"/>
</dbReference>
<feature type="transmembrane region" description="Helical" evidence="14">
    <location>
        <begin position="521"/>
        <end position="540"/>
    </location>
</feature>
<comment type="caution">
    <text evidence="12">Lacks conserved residue(s) required for the propagation of feature annotation.</text>
</comment>
<feature type="disulfide bond" evidence="12">
    <location>
        <begin position="81"/>
        <end position="99"/>
    </location>
</feature>
<feature type="disulfide bond" evidence="12">
    <location>
        <begin position="177"/>
        <end position="192"/>
    </location>
</feature>
<feature type="transmembrane region" description="Helical" evidence="14">
    <location>
        <begin position="644"/>
        <end position="668"/>
    </location>
</feature>
<organism evidence="16 17">
    <name type="scientific">Acanthaster planci</name>
    <name type="common">Crown-of-thorns starfish</name>
    <dbReference type="NCBI Taxonomy" id="133434"/>
    <lineage>
        <taxon>Eukaryota</taxon>
        <taxon>Metazoa</taxon>
        <taxon>Echinodermata</taxon>
        <taxon>Eleutherozoa</taxon>
        <taxon>Asterozoa</taxon>
        <taxon>Asteroidea</taxon>
        <taxon>Valvatacea</taxon>
        <taxon>Valvatida</taxon>
        <taxon>Acanthasteridae</taxon>
        <taxon>Acanthaster</taxon>
    </lineage>
</organism>
<evidence type="ECO:0000256" key="14">
    <source>
        <dbReference type="SAM" id="Phobius"/>
    </source>
</evidence>
<keyword evidence="8 14" id="KW-0472">Membrane</keyword>
<dbReference type="InterPro" id="IPR002172">
    <property type="entry name" value="LDrepeatLR_classA_rpt"/>
</dbReference>
<dbReference type="CDD" id="cd00112">
    <property type="entry name" value="LDLa"/>
    <property type="match status" value="2"/>
</dbReference>
<dbReference type="InterPro" id="IPR036055">
    <property type="entry name" value="LDL_receptor-like_sf"/>
</dbReference>
<keyword evidence="3" id="KW-0433">Leucine-rich repeat</keyword>
<evidence type="ECO:0000256" key="1">
    <source>
        <dbReference type="ARBA" id="ARBA00004651"/>
    </source>
</evidence>
<feature type="transmembrane region" description="Helical" evidence="14">
    <location>
        <begin position="393"/>
        <end position="413"/>
    </location>
</feature>
<feature type="transmembrane region" description="Helical" evidence="14">
    <location>
        <begin position="479"/>
        <end position="509"/>
    </location>
</feature>
<evidence type="ECO:0000313" key="17">
    <source>
        <dbReference type="RefSeq" id="XP_022091352.1"/>
    </source>
</evidence>
<evidence type="ECO:0000256" key="8">
    <source>
        <dbReference type="ARBA" id="ARBA00023136"/>
    </source>
</evidence>
<dbReference type="GO" id="GO:0009755">
    <property type="term" value="P:hormone-mediated signaling pathway"/>
    <property type="evidence" value="ECO:0007669"/>
    <property type="project" value="TreeGrafter"/>
</dbReference>
<dbReference type="Gene3D" id="1.20.1070.10">
    <property type="entry name" value="Rhodopsin 7-helix transmembrane proteins"/>
    <property type="match status" value="1"/>
</dbReference>
<keyword evidence="16" id="KW-1185">Reference proteome</keyword>
<dbReference type="GO" id="GO:0007189">
    <property type="term" value="P:adenylate cyclase-activating G protein-coupled receptor signaling pathway"/>
    <property type="evidence" value="ECO:0007669"/>
    <property type="project" value="TreeGrafter"/>
</dbReference>
<evidence type="ECO:0000259" key="15">
    <source>
        <dbReference type="PROSITE" id="PS50262"/>
    </source>
</evidence>
<evidence type="ECO:0000313" key="16">
    <source>
        <dbReference type="Proteomes" id="UP000694845"/>
    </source>
</evidence>
<dbReference type="InterPro" id="IPR017452">
    <property type="entry name" value="GPCR_Rhodpsn_7TM"/>
</dbReference>
<evidence type="ECO:0000256" key="10">
    <source>
        <dbReference type="ARBA" id="ARBA00023170"/>
    </source>
</evidence>
<keyword evidence="7 13" id="KW-0297">G-protein coupled receptor</keyword>
<keyword evidence="11 13" id="KW-0807">Transducer</keyword>
<dbReference type="OMA" id="YIAIFVN"/>
<feature type="domain" description="G-protein coupled receptors family 1 profile" evidence="15">
    <location>
        <begin position="409"/>
        <end position="700"/>
    </location>
</feature>
<comment type="similarity">
    <text evidence="13">Belongs to the G-protein coupled receptor 1 family.</text>
</comment>
<dbReference type="PROSITE" id="PS51450">
    <property type="entry name" value="LRR"/>
    <property type="match status" value="1"/>
</dbReference>